<dbReference type="CDD" id="cd02440">
    <property type="entry name" value="AdoMet_MTases"/>
    <property type="match status" value="1"/>
</dbReference>
<proteinExistence type="predicted"/>
<keyword evidence="2" id="KW-0808">Transferase</keyword>
<evidence type="ECO:0000313" key="3">
    <source>
        <dbReference type="Proteomes" id="UP000275579"/>
    </source>
</evidence>
<feature type="domain" description="Methyltransferase" evidence="1">
    <location>
        <begin position="46"/>
        <end position="138"/>
    </location>
</feature>
<dbReference type="RefSeq" id="WP_127149213.1">
    <property type="nucleotide sequence ID" value="NZ_CP029042.1"/>
</dbReference>
<evidence type="ECO:0000313" key="2">
    <source>
        <dbReference type="EMBL" id="AZS69984.1"/>
    </source>
</evidence>
<gene>
    <name evidence="2" type="ORF">DDE74_02570</name>
</gene>
<accession>A0A3S9Y5L8</accession>
<dbReference type="Gene3D" id="3.40.50.150">
    <property type="entry name" value="Vaccinia Virus protein VP39"/>
    <property type="match status" value="1"/>
</dbReference>
<dbReference type="SUPFAM" id="SSF53335">
    <property type="entry name" value="S-adenosyl-L-methionine-dependent methyltransferases"/>
    <property type="match status" value="1"/>
</dbReference>
<evidence type="ECO:0000259" key="1">
    <source>
        <dbReference type="Pfam" id="PF13649"/>
    </source>
</evidence>
<dbReference type="GO" id="GO:0008168">
    <property type="term" value="F:methyltransferase activity"/>
    <property type="evidence" value="ECO:0007669"/>
    <property type="project" value="UniProtKB-KW"/>
</dbReference>
<sequence>MTTVPRYAGDFADRYDDWFTPSAGSTKETVDLLARLARSAPPGPLLELGIGTGRVALPLAGRGHQVHGIDAAPTMVDQLRAKPGGAELTISFGDFSEVDHDGNFAMVYVANGTFFELPTQQDQLRCFARAAQRLLPGGLFVLDGHLPEVLAAHSGGGAQSVASANGDPMLRTRRLQPASQRYTSDYLVLDEGIFRHVQVVFRYAAPGELDLMAAAAGLRLRERFGAWSGAPFDDSSRWHISVYELPA</sequence>
<dbReference type="GO" id="GO:0032259">
    <property type="term" value="P:methylation"/>
    <property type="evidence" value="ECO:0007669"/>
    <property type="project" value="UniProtKB-KW"/>
</dbReference>
<dbReference type="Pfam" id="PF13649">
    <property type="entry name" value="Methyltransf_25"/>
    <property type="match status" value="1"/>
</dbReference>
<dbReference type="Proteomes" id="UP000275579">
    <property type="component" value="Chromosome"/>
</dbReference>
<protein>
    <submittedName>
        <fullName evidence="2">Class I SAM-dependent methyltransferase</fullName>
    </submittedName>
</protein>
<dbReference type="InterPro" id="IPR041698">
    <property type="entry name" value="Methyltransf_25"/>
</dbReference>
<dbReference type="InterPro" id="IPR029063">
    <property type="entry name" value="SAM-dependent_MTases_sf"/>
</dbReference>
<name>A0A3S9Y5L8_9ACTN</name>
<dbReference type="AlphaFoldDB" id="A0A3S9Y5L8"/>
<keyword evidence="2" id="KW-0489">Methyltransferase</keyword>
<reference evidence="2 3" key="1">
    <citation type="submission" date="2018-04" db="EMBL/GenBank/DDBJ databases">
        <title>Complete genome sequences of Streptomyces lydicus strain WYEC and characterization of antagonistic properties of biological control agents.</title>
        <authorList>
            <person name="Mariita R.M."/>
            <person name="Sello J.K."/>
        </authorList>
    </citation>
    <scope>NUCLEOTIDE SEQUENCE [LARGE SCALE GENOMIC DNA]</scope>
    <source>
        <strain evidence="2 3">WYEC 108</strain>
    </source>
</reference>
<organism evidence="2 3">
    <name type="scientific">Streptomyces lydicus</name>
    <dbReference type="NCBI Taxonomy" id="47763"/>
    <lineage>
        <taxon>Bacteria</taxon>
        <taxon>Bacillati</taxon>
        <taxon>Actinomycetota</taxon>
        <taxon>Actinomycetes</taxon>
        <taxon>Kitasatosporales</taxon>
        <taxon>Streptomycetaceae</taxon>
        <taxon>Streptomyces</taxon>
    </lineage>
</organism>
<dbReference type="EMBL" id="CP029042">
    <property type="protein sequence ID" value="AZS69984.1"/>
    <property type="molecule type" value="Genomic_DNA"/>
</dbReference>